<feature type="compositionally biased region" description="Basic and acidic residues" evidence="2">
    <location>
        <begin position="984"/>
        <end position="993"/>
    </location>
</feature>
<feature type="region of interest" description="Disordered" evidence="2">
    <location>
        <begin position="224"/>
        <end position="268"/>
    </location>
</feature>
<evidence type="ECO:0000313" key="5">
    <source>
        <dbReference type="Proteomes" id="UP000198211"/>
    </source>
</evidence>
<evidence type="ECO:0000256" key="2">
    <source>
        <dbReference type="SAM" id="MobiDB-lite"/>
    </source>
</evidence>
<feature type="domain" description="GAF" evidence="3">
    <location>
        <begin position="334"/>
        <end position="502"/>
    </location>
</feature>
<protein>
    <recommendedName>
        <fullName evidence="3">GAF domain-containing protein</fullName>
    </recommendedName>
</protein>
<keyword evidence="1" id="KW-0175">Coiled coil</keyword>
<feature type="region of interest" description="Disordered" evidence="2">
    <location>
        <begin position="780"/>
        <end position="870"/>
    </location>
</feature>
<reference evidence="5" key="1">
    <citation type="submission" date="2017-03" db="EMBL/GenBank/DDBJ databases">
        <title>Phytopthora megakarya and P. palmivora, two closely related causual agents of cacao black pod achieved similar genome size and gene model numbers by different mechanisms.</title>
        <authorList>
            <person name="Ali S."/>
            <person name="Shao J."/>
            <person name="Larry D.J."/>
            <person name="Kronmiller B."/>
            <person name="Shen D."/>
            <person name="Strem M.D."/>
            <person name="Melnick R.L."/>
            <person name="Guiltinan M.J."/>
            <person name="Tyler B.M."/>
            <person name="Meinhardt L.W."/>
            <person name="Bailey B.A."/>
        </authorList>
    </citation>
    <scope>NUCLEOTIDE SEQUENCE [LARGE SCALE GENOMIC DNA]</scope>
    <source>
        <strain evidence="5">zdho120</strain>
    </source>
</reference>
<dbReference type="OrthoDB" id="546632at2759"/>
<feature type="coiled-coil region" evidence="1">
    <location>
        <begin position="724"/>
        <end position="751"/>
    </location>
</feature>
<feature type="compositionally biased region" description="Basic and acidic residues" evidence="2">
    <location>
        <begin position="799"/>
        <end position="809"/>
    </location>
</feature>
<comment type="caution">
    <text evidence="4">The sequence shown here is derived from an EMBL/GenBank/DDBJ whole genome shotgun (WGS) entry which is preliminary data.</text>
</comment>
<feature type="region of interest" description="Disordered" evidence="2">
    <location>
        <begin position="976"/>
        <end position="1017"/>
    </location>
</feature>
<name>A0A225WH04_9STRA</name>
<dbReference type="STRING" id="4795.A0A225WH04"/>
<evidence type="ECO:0000259" key="3">
    <source>
        <dbReference type="SMART" id="SM00065"/>
    </source>
</evidence>
<dbReference type="Proteomes" id="UP000198211">
    <property type="component" value="Unassembled WGS sequence"/>
</dbReference>
<dbReference type="Gene3D" id="3.30.450.40">
    <property type="match status" value="1"/>
</dbReference>
<dbReference type="EMBL" id="NBNE01000851">
    <property type="protein sequence ID" value="OWZ16895.1"/>
    <property type="molecule type" value="Genomic_DNA"/>
</dbReference>
<dbReference type="InterPro" id="IPR003018">
    <property type="entry name" value="GAF"/>
</dbReference>
<feature type="compositionally biased region" description="Polar residues" evidence="2">
    <location>
        <begin position="994"/>
        <end position="1017"/>
    </location>
</feature>
<accession>A0A225WH04</accession>
<dbReference type="SUPFAM" id="SSF55781">
    <property type="entry name" value="GAF domain-like"/>
    <property type="match status" value="1"/>
</dbReference>
<dbReference type="InterPro" id="IPR029016">
    <property type="entry name" value="GAF-like_dom_sf"/>
</dbReference>
<proteinExistence type="predicted"/>
<feature type="coiled-coil region" evidence="1">
    <location>
        <begin position="106"/>
        <end position="147"/>
    </location>
</feature>
<evidence type="ECO:0000256" key="1">
    <source>
        <dbReference type="SAM" id="Coils"/>
    </source>
</evidence>
<sequence length="1017" mass="111543">MELSILNRCGSAPGLPTYSPLSASVYNSSKKRTLQGSASGVSPFASLQSSRLTPLPADTRTKIDPLLKEKMCQDARTISYLKHRIVLLERDISASTKYRHTTAKQLTQLSLENQHLQIEKNQQQTRINELNKTVLRQQHEYDKLAARYSVVYGSLQKLFDQQNASDNSAQQSTLKTLARENQDFLRKQRVLEARHTEDKTLTSNQEKKIKRLKAEIEALRHMHEAKTQEGDFDDSTSDTDNVPRVTKLKKRTEVDGGRPNSPAAPVPITSSTLASTLGTTSHLVTAEAYQYIDPNILKVLEKVDSQFSITNAINLSVVLKKWLNSCVHIVCSTHFPTVLQTLLTRICELLHCEHAAVFTVDHATRKLIATCSEHGPEHWEFPLDKGIAGYAARHNLLCNVHCANDDPRFYSPTDSITSTTSREVLVLPIVHELQLYMESHISSNGDNSSCAKMNNLGVFAVLQAWNTTHQKPFSANDQIVGSLLAIQTGIILRQTAVTKTLQKINHKTHQILQISKFPGGSSIPSVVQLVAVAQKELAEILGIKQLRIFVLDATVHKLWHVGEHLSQDPSDNSSPTIIRRYVSAQASLCALLLRSDATSIVLPQPSAEANFNDTVDIPGGARGLYLAPILPPWGNGALPFGIVQVPRVAKARLSASPFAVTVSEGAGTNIAIGSVGDIAVNNEREAAQQTEDRLMLELLGLFCRVFAGLLHHVAAQQLYDTCPSEILQAQLATLTNHLEEKQKEIEDEENITHTANIGHAYEEDLLASSCQTRRHASVVVVPGSTSDSRNGRRVASADPKQRAASEFHRSTSSPIACPDPPRVVSDDDISYDEVSGTTQDEEMSSECFNDPVANDTFVATPANSGSSGNGDEDLVAKINIVGSNQLEQLALDLEQHSAEAAEQPTWSAVYDSMETNATENVLPPDDWITDDDNVTAEQLEHNVVGCTWEETSAYVWPAGENVAATWEYGAVDEGALATEDEDGPSGREGRHTSTDSSYNIDLHWSSRTTSAETNQPL</sequence>
<dbReference type="SMART" id="SM00065">
    <property type="entry name" value="GAF"/>
    <property type="match status" value="1"/>
</dbReference>
<organism evidence="4 5">
    <name type="scientific">Phytophthora megakarya</name>
    <dbReference type="NCBI Taxonomy" id="4795"/>
    <lineage>
        <taxon>Eukaryota</taxon>
        <taxon>Sar</taxon>
        <taxon>Stramenopiles</taxon>
        <taxon>Oomycota</taxon>
        <taxon>Peronosporomycetes</taxon>
        <taxon>Peronosporales</taxon>
        <taxon>Peronosporaceae</taxon>
        <taxon>Phytophthora</taxon>
    </lineage>
</organism>
<evidence type="ECO:0000313" key="4">
    <source>
        <dbReference type="EMBL" id="OWZ16895.1"/>
    </source>
</evidence>
<keyword evidence="5" id="KW-1185">Reference proteome</keyword>
<dbReference type="AlphaFoldDB" id="A0A225WH04"/>
<dbReference type="Pfam" id="PF01590">
    <property type="entry name" value="GAF"/>
    <property type="match status" value="1"/>
</dbReference>
<gene>
    <name evidence="4" type="ORF">PHMEG_0009250</name>
</gene>